<dbReference type="SUPFAM" id="SSF55874">
    <property type="entry name" value="ATPase domain of HSP90 chaperone/DNA topoisomerase II/histidine kinase"/>
    <property type="match status" value="1"/>
</dbReference>
<keyword evidence="4 6" id="KW-0418">Kinase</keyword>
<dbReference type="Pfam" id="PF02518">
    <property type="entry name" value="HATPase_c"/>
    <property type="match status" value="1"/>
</dbReference>
<proteinExistence type="predicted"/>
<dbReference type="InterPro" id="IPR005467">
    <property type="entry name" value="His_kinase_dom"/>
</dbReference>
<gene>
    <name evidence="6" type="ORF">PP769_02380</name>
</gene>
<reference evidence="6 7" key="1">
    <citation type="submission" date="2023-01" db="EMBL/GenBank/DDBJ databases">
        <title>Cultivation and genomic characterization of new, ubiquitous marine nitrite-oxidizing bacteria from the Nitrospirales.</title>
        <authorList>
            <person name="Mueller A.J."/>
            <person name="Daebeler A."/>
            <person name="Herbold C.W."/>
            <person name="Kirkegaard R.H."/>
            <person name="Daims H."/>
        </authorList>
    </citation>
    <scope>NUCLEOTIDE SEQUENCE [LARGE SCALE GENOMIC DNA]</scope>
    <source>
        <strain evidence="6 7">VA</strain>
    </source>
</reference>
<dbReference type="GO" id="GO:0004673">
    <property type="term" value="F:protein histidine kinase activity"/>
    <property type="evidence" value="ECO:0007669"/>
    <property type="project" value="UniProtKB-EC"/>
</dbReference>
<sequence>MEPPKQPGDFSFQRKRKSEPVSSTDVDLLLQVISQDLPASLTTIQDVCQTLTMACSRLNALFEEEVLYEHAREPLRPLSTKDIPEAVQRIQGEVDHVRGITSGLLQFIRLGQIGLRWEGLDVNHLVMGIVTSMEKKLKSREVLVRIEDLPDCMGDEVLVTQVFSILIDNAQKYLDPARPGEIIISGKTRHGWSVYSVGDNGIGIAGDHHAGIFEGFSHPAVEPEGRQGVGLAIVRRIIDRHQGNIEVDSIPGQGSTFRVYFPRAIIVEEGEGKEK</sequence>
<dbReference type="PROSITE" id="PS50109">
    <property type="entry name" value="HIS_KIN"/>
    <property type="match status" value="1"/>
</dbReference>
<evidence type="ECO:0000256" key="2">
    <source>
        <dbReference type="ARBA" id="ARBA00012438"/>
    </source>
</evidence>
<dbReference type="PRINTS" id="PR00344">
    <property type="entry name" value="BCTRLSENSOR"/>
</dbReference>
<dbReference type="PANTHER" id="PTHR42878">
    <property type="entry name" value="TWO-COMPONENT HISTIDINE KINASE"/>
    <property type="match status" value="1"/>
</dbReference>
<evidence type="ECO:0000259" key="5">
    <source>
        <dbReference type="PROSITE" id="PS50109"/>
    </source>
</evidence>
<dbReference type="RefSeq" id="WP_312644725.1">
    <property type="nucleotide sequence ID" value="NZ_CP116967.1"/>
</dbReference>
<evidence type="ECO:0000256" key="1">
    <source>
        <dbReference type="ARBA" id="ARBA00000085"/>
    </source>
</evidence>
<dbReference type="InterPro" id="IPR004358">
    <property type="entry name" value="Sig_transdc_His_kin-like_C"/>
</dbReference>
<dbReference type="GO" id="GO:0007234">
    <property type="term" value="P:osmosensory signaling via phosphorelay pathway"/>
    <property type="evidence" value="ECO:0007669"/>
    <property type="project" value="TreeGrafter"/>
</dbReference>
<dbReference type="GO" id="GO:0030295">
    <property type="term" value="F:protein kinase activator activity"/>
    <property type="evidence" value="ECO:0007669"/>
    <property type="project" value="TreeGrafter"/>
</dbReference>
<protein>
    <recommendedName>
        <fullName evidence="2">histidine kinase</fullName>
        <ecNumber evidence="2">2.7.13.3</ecNumber>
    </recommendedName>
</protein>
<dbReference type="InterPro" id="IPR003594">
    <property type="entry name" value="HATPase_dom"/>
</dbReference>
<dbReference type="Gene3D" id="3.30.565.10">
    <property type="entry name" value="Histidine kinase-like ATPase, C-terminal domain"/>
    <property type="match status" value="1"/>
</dbReference>
<dbReference type="Proteomes" id="UP001302719">
    <property type="component" value="Chromosome"/>
</dbReference>
<dbReference type="InterPro" id="IPR036890">
    <property type="entry name" value="HATPase_C_sf"/>
</dbReference>
<dbReference type="EC" id="2.7.13.3" evidence="2"/>
<comment type="catalytic activity">
    <reaction evidence="1">
        <text>ATP + protein L-histidine = ADP + protein N-phospho-L-histidine.</text>
        <dbReference type="EC" id="2.7.13.3"/>
    </reaction>
</comment>
<evidence type="ECO:0000256" key="4">
    <source>
        <dbReference type="ARBA" id="ARBA00022777"/>
    </source>
</evidence>
<name>A0AA96JZH2_9BACT</name>
<dbReference type="PANTHER" id="PTHR42878:SF15">
    <property type="entry name" value="BACTERIOPHYTOCHROME"/>
    <property type="match status" value="1"/>
</dbReference>
<organism evidence="6 7">
    <name type="scientific">Candidatus Nitrospira allomarina</name>
    <dbReference type="NCBI Taxonomy" id="3020900"/>
    <lineage>
        <taxon>Bacteria</taxon>
        <taxon>Pseudomonadati</taxon>
        <taxon>Nitrospirota</taxon>
        <taxon>Nitrospiria</taxon>
        <taxon>Nitrospirales</taxon>
        <taxon>Nitrospiraceae</taxon>
        <taxon>Nitrospira</taxon>
    </lineage>
</organism>
<dbReference type="AlphaFoldDB" id="A0AA96JZH2"/>
<dbReference type="GO" id="GO:0000156">
    <property type="term" value="F:phosphorelay response regulator activity"/>
    <property type="evidence" value="ECO:0007669"/>
    <property type="project" value="TreeGrafter"/>
</dbReference>
<evidence type="ECO:0000256" key="3">
    <source>
        <dbReference type="ARBA" id="ARBA00022679"/>
    </source>
</evidence>
<dbReference type="EMBL" id="CP116967">
    <property type="protein sequence ID" value="WNM58634.1"/>
    <property type="molecule type" value="Genomic_DNA"/>
</dbReference>
<evidence type="ECO:0000313" key="6">
    <source>
        <dbReference type="EMBL" id="WNM58634.1"/>
    </source>
</evidence>
<evidence type="ECO:0000313" key="7">
    <source>
        <dbReference type="Proteomes" id="UP001302719"/>
    </source>
</evidence>
<dbReference type="SMART" id="SM00387">
    <property type="entry name" value="HATPase_c"/>
    <property type="match status" value="1"/>
</dbReference>
<dbReference type="InterPro" id="IPR050351">
    <property type="entry name" value="BphY/WalK/GraS-like"/>
</dbReference>
<keyword evidence="7" id="KW-1185">Reference proteome</keyword>
<accession>A0AA96JZH2</accession>
<dbReference type="CDD" id="cd00075">
    <property type="entry name" value="HATPase"/>
    <property type="match status" value="1"/>
</dbReference>
<dbReference type="KEGG" id="nall:PP769_02380"/>
<keyword evidence="3" id="KW-0808">Transferase</keyword>
<feature type="domain" description="Histidine kinase" evidence="5">
    <location>
        <begin position="32"/>
        <end position="265"/>
    </location>
</feature>